<sequence>MDSLKLIALDDADLAVISACLQDAVFKTGDTAFRGKGGAFTLEANRFVWEEGKSRKTFERRRALLAVKQVRSVRSRGVNLKDADTVHALLALRFLPGQEAPAGTVELVLSGGAVIHLDVACIEVQLADVGGGWETKFKPRHPLGG</sequence>
<evidence type="ECO:0000313" key="1">
    <source>
        <dbReference type="EMBL" id="SOE18131.1"/>
    </source>
</evidence>
<reference evidence="2" key="1">
    <citation type="submission" date="2017-08" db="EMBL/GenBank/DDBJ databases">
        <authorList>
            <person name="Varghese N."/>
            <person name="Submissions S."/>
        </authorList>
    </citation>
    <scope>NUCLEOTIDE SEQUENCE [LARGE SCALE GENOMIC DNA]</scope>
    <source>
        <strain evidence="2">KCTC 23107</strain>
    </source>
</reference>
<keyword evidence="2" id="KW-1185">Reference proteome</keyword>
<gene>
    <name evidence="1" type="ORF">SAMN05877838_3046</name>
</gene>
<protein>
    <recommendedName>
        <fullName evidence="3">DUF2948 family protein</fullName>
    </recommendedName>
</protein>
<accession>A0A286IDI2</accession>
<name>A0A286IDI2_9HYPH</name>
<dbReference type="Proteomes" id="UP000219465">
    <property type="component" value="Unassembled WGS sequence"/>
</dbReference>
<proteinExistence type="predicted"/>
<dbReference type="AlphaFoldDB" id="A0A286IDI2"/>
<evidence type="ECO:0000313" key="2">
    <source>
        <dbReference type="Proteomes" id="UP000219465"/>
    </source>
</evidence>
<organism evidence="1 2">
    <name type="scientific">Hoeflea halophila</name>
    <dbReference type="NCBI Taxonomy" id="714899"/>
    <lineage>
        <taxon>Bacteria</taxon>
        <taxon>Pseudomonadati</taxon>
        <taxon>Pseudomonadota</taxon>
        <taxon>Alphaproteobacteria</taxon>
        <taxon>Hyphomicrobiales</taxon>
        <taxon>Rhizobiaceae</taxon>
        <taxon>Hoeflea</taxon>
    </lineage>
</organism>
<dbReference type="EMBL" id="OCPC01000004">
    <property type="protein sequence ID" value="SOE18131.1"/>
    <property type="molecule type" value="Genomic_DNA"/>
</dbReference>
<dbReference type="Pfam" id="PF11164">
    <property type="entry name" value="DUF2948"/>
    <property type="match status" value="1"/>
</dbReference>
<dbReference type="RefSeq" id="WP_097108590.1">
    <property type="nucleotide sequence ID" value="NZ_OCPC01000004.1"/>
</dbReference>
<dbReference type="InterPro" id="IPR021335">
    <property type="entry name" value="DUF2948"/>
</dbReference>
<evidence type="ECO:0008006" key="3">
    <source>
        <dbReference type="Google" id="ProtNLM"/>
    </source>
</evidence>
<dbReference type="OrthoDB" id="9806367at2"/>